<name>A0A8J4DKN7_9ACTN</name>
<proteinExistence type="predicted"/>
<feature type="transmembrane region" description="Helical" evidence="2">
    <location>
        <begin position="453"/>
        <end position="472"/>
    </location>
</feature>
<keyword evidence="2" id="KW-0812">Transmembrane</keyword>
<keyword evidence="2" id="KW-1133">Transmembrane helix</keyword>
<accession>A0A8J4DKN7</accession>
<feature type="transmembrane region" description="Helical" evidence="2">
    <location>
        <begin position="307"/>
        <end position="329"/>
    </location>
</feature>
<dbReference type="RefSeq" id="WP_203939470.1">
    <property type="nucleotide sequence ID" value="NZ_BAAAGJ010000002.1"/>
</dbReference>
<reference evidence="3" key="1">
    <citation type="submission" date="2021-01" db="EMBL/GenBank/DDBJ databases">
        <title>Whole genome shotgun sequence of Spirilliplanes yamanashiensis NBRC 15828.</title>
        <authorList>
            <person name="Komaki H."/>
            <person name="Tamura T."/>
        </authorList>
    </citation>
    <scope>NUCLEOTIDE SEQUENCE</scope>
    <source>
        <strain evidence="3">NBRC 15828</strain>
    </source>
</reference>
<feature type="compositionally biased region" description="Basic and acidic residues" evidence="1">
    <location>
        <begin position="1"/>
        <end position="24"/>
    </location>
</feature>
<dbReference type="AlphaFoldDB" id="A0A8J4DKN7"/>
<feature type="transmembrane region" description="Helical" evidence="2">
    <location>
        <begin position="195"/>
        <end position="216"/>
    </location>
</feature>
<organism evidence="3 4">
    <name type="scientific">Spirilliplanes yamanashiensis</name>
    <dbReference type="NCBI Taxonomy" id="42233"/>
    <lineage>
        <taxon>Bacteria</taxon>
        <taxon>Bacillati</taxon>
        <taxon>Actinomycetota</taxon>
        <taxon>Actinomycetes</taxon>
        <taxon>Micromonosporales</taxon>
        <taxon>Micromonosporaceae</taxon>
        <taxon>Spirilliplanes</taxon>
    </lineage>
</organism>
<gene>
    <name evidence="3" type="ORF">Sya03_35970</name>
</gene>
<feature type="region of interest" description="Disordered" evidence="1">
    <location>
        <begin position="1"/>
        <end position="91"/>
    </location>
</feature>
<evidence type="ECO:0000256" key="2">
    <source>
        <dbReference type="SAM" id="Phobius"/>
    </source>
</evidence>
<feature type="transmembrane region" description="Helical" evidence="2">
    <location>
        <begin position="155"/>
        <end position="174"/>
    </location>
</feature>
<keyword evidence="2" id="KW-0472">Membrane</keyword>
<keyword evidence="4" id="KW-1185">Reference proteome</keyword>
<dbReference type="EMBL" id="BOOY01000026">
    <property type="protein sequence ID" value="GIJ04245.1"/>
    <property type="molecule type" value="Genomic_DNA"/>
</dbReference>
<evidence type="ECO:0000313" key="4">
    <source>
        <dbReference type="Proteomes" id="UP000652013"/>
    </source>
</evidence>
<feature type="transmembrane region" description="Helical" evidence="2">
    <location>
        <begin position="263"/>
        <end position="287"/>
    </location>
</feature>
<feature type="compositionally biased region" description="Basic and acidic residues" evidence="1">
    <location>
        <begin position="60"/>
        <end position="88"/>
    </location>
</feature>
<evidence type="ECO:0000256" key="1">
    <source>
        <dbReference type="SAM" id="MobiDB-lite"/>
    </source>
</evidence>
<feature type="transmembrane region" description="Helical" evidence="2">
    <location>
        <begin position="370"/>
        <end position="388"/>
    </location>
</feature>
<protein>
    <recommendedName>
        <fullName evidence="5">Integral membrane protein</fullName>
    </recommendedName>
</protein>
<dbReference type="InterPro" id="IPR045931">
    <property type="entry name" value="DUF6350"/>
</dbReference>
<feature type="transmembrane region" description="Helical" evidence="2">
    <location>
        <begin position="409"/>
        <end position="433"/>
    </location>
</feature>
<feature type="transmembrane region" description="Helical" evidence="2">
    <location>
        <begin position="95"/>
        <end position="114"/>
    </location>
</feature>
<evidence type="ECO:0008006" key="5">
    <source>
        <dbReference type="Google" id="ProtNLM"/>
    </source>
</evidence>
<feature type="transmembrane region" description="Helical" evidence="2">
    <location>
        <begin position="222"/>
        <end position="242"/>
    </location>
</feature>
<comment type="caution">
    <text evidence="3">The sequence shown here is derived from an EMBL/GenBank/DDBJ whole genome shotgun (WGS) entry which is preliminary data.</text>
</comment>
<dbReference type="Proteomes" id="UP000652013">
    <property type="component" value="Unassembled WGS sequence"/>
</dbReference>
<sequence length="480" mass="47591">MPVTPDRPDAEDRPSSADEARETVPLDPGQRPTVRVGVRPAAPERETVSLSRETVQLGRPGERPAAGDDHDAGDDRETVVVPRQREQGGRAGGRAPVVVAAAFATLWAAVLSWLPVTVVMGLAQLAEDTGSPLGAARAGLAGWLLGHGVPLTTPLGPLGIAPLLLTALIAWRLVRAGIHVTRAVGARRSGRVRDAALVAAAVGAAYAALGALAAVLVGNAGAGRAAVTLAGFGAVFGFAGAMRGTHAVRAVARRTRPVLRHGLRTGTVAALLLVAAGAATLGLSTALGGGQAADLIGAYRTGVAGQAGITLVSLAFAPNAAVWATAYLLGPGFAVGAGTEISLTDVAVGPLPAVPLVAGLPDGPVGGPGAALLAVPVLAAAVAGWLLGRRLQRPRTTPNGRVTPEPARWSLLLGAAAVAGVSGGAILGVAAWLSSGPLAGGRLSEMGPVPWQTAAFAAVVIALGALLGAAAARTFGAPRT</sequence>
<evidence type="ECO:0000313" key="3">
    <source>
        <dbReference type="EMBL" id="GIJ04245.1"/>
    </source>
</evidence>
<dbReference type="Pfam" id="PF19877">
    <property type="entry name" value="DUF6350"/>
    <property type="match status" value="1"/>
</dbReference>